<evidence type="ECO:0000256" key="3">
    <source>
        <dbReference type="ARBA" id="ARBA00022729"/>
    </source>
</evidence>
<dbReference type="InterPro" id="IPR003599">
    <property type="entry name" value="Ig_sub"/>
</dbReference>
<dbReference type="InterPro" id="IPR036179">
    <property type="entry name" value="Ig-like_dom_sf"/>
</dbReference>
<reference evidence="15 16" key="1">
    <citation type="journal article" date="2020" name="Mol. Biol. Evol.">
        <title>Interspecific Gene Flow and the Evolution of Specialization in Black and White Rhinoceros.</title>
        <authorList>
            <person name="Moodley Y."/>
            <person name="Westbury M.V."/>
            <person name="Russo I.M."/>
            <person name="Gopalakrishnan S."/>
            <person name="Rakotoarivelo A."/>
            <person name="Olsen R.A."/>
            <person name="Prost S."/>
            <person name="Tunstall T."/>
            <person name="Ryder O.A."/>
            <person name="Dalen L."/>
            <person name="Bruford M.W."/>
        </authorList>
    </citation>
    <scope>NUCLEOTIDE SEQUENCE [LARGE SCALE GENOMIC DNA]</scope>
    <source>
        <strain evidence="15">SBR-YM</strain>
        <tissue evidence="15">Skin</tissue>
    </source>
</reference>
<dbReference type="GO" id="GO:0030246">
    <property type="term" value="F:carbohydrate binding"/>
    <property type="evidence" value="ECO:0007669"/>
    <property type="project" value="UniProtKB-KW"/>
</dbReference>
<dbReference type="FunFam" id="2.60.40.10:FF:000829">
    <property type="entry name" value="Sialic acid-binding Ig-like lectin 8"/>
    <property type="match status" value="1"/>
</dbReference>
<keyword evidence="16" id="KW-1185">Reference proteome</keyword>
<keyword evidence="11" id="KW-0393">Immunoglobulin domain</keyword>
<dbReference type="Pfam" id="PF07686">
    <property type="entry name" value="V-set"/>
    <property type="match status" value="1"/>
</dbReference>
<keyword evidence="4" id="KW-0430">Lectin</keyword>
<comment type="subcellular location">
    <subcellularLocation>
        <location evidence="1">Membrane</location>
        <topology evidence="1">Single-pass type I membrane protein</topology>
    </subcellularLocation>
</comment>
<feature type="domain" description="Ig-like" evidence="14">
    <location>
        <begin position="429"/>
        <end position="512"/>
    </location>
</feature>
<dbReference type="GO" id="GO:0033691">
    <property type="term" value="F:sialic acid binding"/>
    <property type="evidence" value="ECO:0007669"/>
    <property type="project" value="TreeGrafter"/>
</dbReference>
<evidence type="ECO:0000256" key="1">
    <source>
        <dbReference type="ARBA" id="ARBA00004479"/>
    </source>
</evidence>
<sequence>FLRKKPGKQIFLGKLGPPTSDMLLLLLALLWWRQGAKGWWEVEKGYQLQVQESVTVQEGLCVFVPCSFSHPWSHWSSSTPARGYWFREGARVGQDAPVATNSPYRGMQEETRGRFHLLGDPGKYNCSLDIRDARRTDDGKYFFRVERGSVIYSYTSNQLSVHVTGKALAPRINTEEGHGALTHTLNIFIPETLESSHPRNLTCSVPWASRLSWAHGSQTLSPSQPLNPGVLELPQVDWGHEGKFTCEAEHPQGSLHGPLIESQKGSFLDHPPPDVAAPFSGEDEELHYASFSYCGLKPRDPQTYNCSLSIGDVHNGDKRALFFQGKRDMLLLLLLLALLWWMEGAEGQTEPWKNDKDYKLQVQESVMEETRGRFHLLGDPRTYDCSLDIRDARRSDDGKYFYWVERGNTKYKYKDNRLSVHVMALTQTPDILISGTLESGHPRNLTCSVPWGCERGTPLIFSWTSAALTSLGPRTHLSLVLTLTSRPQDHGTSLTCQVTPTMAGVTRTSTVHLNVSSPGDKGRCPLSPQHSRGSTMSFSPRFSTELDCNYLPKKQHSLLLHSSSFDLFFTLTFCLFFCSTHNSEEWLISFIRLSWTRGSQTLSPSQPSNPGGPEHRSVGPYRMLEETRPSSHKGITNNPICLQEKRGHFQEWSWGPWGEQVLQACSSCPSASSIHRNRMPLVLSSQRSRSTGEKCRDLALA</sequence>
<keyword evidence="2" id="KW-0812">Transmembrane</keyword>
<feature type="non-terminal residue" evidence="15">
    <location>
        <position position="1"/>
    </location>
</feature>
<protein>
    <recommendedName>
        <fullName evidence="14">Ig-like domain-containing protein</fullName>
    </recommendedName>
</protein>
<keyword evidence="3" id="KW-0732">Signal</keyword>
<evidence type="ECO:0000256" key="5">
    <source>
        <dbReference type="ARBA" id="ARBA00022737"/>
    </source>
</evidence>
<feature type="region of interest" description="Disordered" evidence="13">
    <location>
        <begin position="516"/>
        <end position="538"/>
    </location>
</feature>
<accession>A0A7J7EN02</accession>
<evidence type="ECO:0000256" key="9">
    <source>
        <dbReference type="ARBA" id="ARBA00023157"/>
    </source>
</evidence>
<dbReference type="Proteomes" id="UP000551758">
    <property type="component" value="Unassembled WGS sequence"/>
</dbReference>
<dbReference type="EMBL" id="JACDTQ010002604">
    <property type="protein sequence ID" value="KAF5917139.1"/>
    <property type="molecule type" value="Genomic_DNA"/>
</dbReference>
<evidence type="ECO:0000313" key="16">
    <source>
        <dbReference type="Proteomes" id="UP000551758"/>
    </source>
</evidence>
<feature type="compositionally biased region" description="Polar residues" evidence="13">
    <location>
        <begin position="528"/>
        <end position="538"/>
    </location>
</feature>
<evidence type="ECO:0000256" key="13">
    <source>
        <dbReference type="SAM" id="MobiDB-lite"/>
    </source>
</evidence>
<dbReference type="InterPro" id="IPR007110">
    <property type="entry name" value="Ig-like_dom"/>
</dbReference>
<evidence type="ECO:0000259" key="14">
    <source>
        <dbReference type="PROSITE" id="PS50835"/>
    </source>
</evidence>
<dbReference type="GO" id="GO:0007155">
    <property type="term" value="P:cell adhesion"/>
    <property type="evidence" value="ECO:0007669"/>
    <property type="project" value="UniProtKB-KW"/>
</dbReference>
<evidence type="ECO:0000256" key="10">
    <source>
        <dbReference type="ARBA" id="ARBA00023180"/>
    </source>
</evidence>
<organism evidence="15 16">
    <name type="scientific">Diceros bicornis minor</name>
    <name type="common">South-central black rhinoceros</name>
    <dbReference type="NCBI Taxonomy" id="77932"/>
    <lineage>
        <taxon>Eukaryota</taxon>
        <taxon>Metazoa</taxon>
        <taxon>Chordata</taxon>
        <taxon>Craniata</taxon>
        <taxon>Vertebrata</taxon>
        <taxon>Euteleostomi</taxon>
        <taxon>Mammalia</taxon>
        <taxon>Eutheria</taxon>
        <taxon>Laurasiatheria</taxon>
        <taxon>Perissodactyla</taxon>
        <taxon>Rhinocerotidae</taxon>
        <taxon>Diceros</taxon>
    </lineage>
</organism>
<evidence type="ECO:0000256" key="2">
    <source>
        <dbReference type="ARBA" id="ARBA00022692"/>
    </source>
</evidence>
<keyword evidence="9" id="KW-1015">Disulfide bond</keyword>
<name>A0A7J7EN02_DICBM</name>
<dbReference type="PROSITE" id="PS50835">
    <property type="entry name" value="IG_LIKE"/>
    <property type="match status" value="1"/>
</dbReference>
<evidence type="ECO:0000256" key="8">
    <source>
        <dbReference type="ARBA" id="ARBA00023136"/>
    </source>
</evidence>
<dbReference type="InterPro" id="IPR013783">
    <property type="entry name" value="Ig-like_fold"/>
</dbReference>
<evidence type="ECO:0000256" key="6">
    <source>
        <dbReference type="ARBA" id="ARBA00022889"/>
    </source>
</evidence>
<dbReference type="SUPFAM" id="SSF48726">
    <property type="entry name" value="Immunoglobulin"/>
    <property type="match status" value="4"/>
</dbReference>
<dbReference type="GO" id="GO:0005886">
    <property type="term" value="C:plasma membrane"/>
    <property type="evidence" value="ECO:0007669"/>
    <property type="project" value="TreeGrafter"/>
</dbReference>
<keyword evidence="7" id="KW-1133">Transmembrane helix</keyword>
<keyword evidence="5" id="KW-0677">Repeat</keyword>
<keyword evidence="6" id="KW-0130">Cell adhesion</keyword>
<keyword evidence="10" id="KW-0325">Glycoprotein</keyword>
<comment type="caution">
    <text evidence="15">The sequence shown here is derived from an EMBL/GenBank/DDBJ whole genome shotgun (WGS) entry which is preliminary data.</text>
</comment>
<evidence type="ECO:0000313" key="15">
    <source>
        <dbReference type="EMBL" id="KAF5917139.1"/>
    </source>
</evidence>
<evidence type="ECO:0000256" key="12">
    <source>
        <dbReference type="ARBA" id="ARBA00038361"/>
    </source>
</evidence>
<dbReference type="PANTHER" id="PTHR12035:SF125">
    <property type="entry name" value="SIALIC ACID-BINDING IG-LIKE LECTIN 5"/>
    <property type="match status" value="1"/>
</dbReference>
<keyword evidence="8" id="KW-0472">Membrane</keyword>
<dbReference type="SMART" id="SM00409">
    <property type="entry name" value="IG"/>
    <property type="match status" value="3"/>
</dbReference>
<dbReference type="PROSITE" id="PS00290">
    <property type="entry name" value="IG_MHC"/>
    <property type="match status" value="1"/>
</dbReference>
<dbReference type="PANTHER" id="PTHR12035">
    <property type="entry name" value="SIALIC ACID BINDING IMMUNOGLOBULIN-LIKE LECTIN"/>
    <property type="match status" value="1"/>
</dbReference>
<dbReference type="InterPro" id="IPR003006">
    <property type="entry name" value="Ig/MHC_CS"/>
</dbReference>
<evidence type="ECO:0000256" key="4">
    <source>
        <dbReference type="ARBA" id="ARBA00022734"/>
    </source>
</evidence>
<evidence type="ECO:0000256" key="7">
    <source>
        <dbReference type="ARBA" id="ARBA00022989"/>
    </source>
</evidence>
<dbReference type="Gene3D" id="2.60.40.10">
    <property type="entry name" value="Immunoglobulins"/>
    <property type="match status" value="3"/>
</dbReference>
<dbReference type="InterPro" id="IPR051036">
    <property type="entry name" value="SIGLEC"/>
</dbReference>
<dbReference type="AlphaFoldDB" id="A0A7J7EN02"/>
<gene>
    <name evidence="15" type="ORF">HPG69_014071</name>
</gene>
<evidence type="ECO:0000256" key="11">
    <source>
        <dbReference type="ARBA" id="ARBA00023319"/>
    </source>
</evidence>
<dbReference type="InterPro" id="IPR013106">
    <property type="entry name" value="Ig_V-set"/>
</dbReference>
<comment type="similarity">
    <text evidence="12">Belongs to the immunoglobulin superfamily. SIGLEC (sialic acid binding Ig-like lectin) family.</text>
</comment>
<proteinExistence type="inferred from homology"/>